<protein>
    <submittedName>
        <fullName evidence="2">Uncharacterized protein</fullName>
    </submittedName>
</protein>
<evidence type="ECO:0000313" key="2">
    <source>
        <dbReference type="EMBL" id="KZL75624.1"/>
    </source>
</evidence>
<reference evidence="2 3" key="1">
    <citation type="submission" date="2015-06" db="EMBL/GenBank/DDBJ databases">
        <title>Survival trade-offs in plant roots during colonization by closely related pathogenic and mutualistic fungi.</title>
        <authorList>
            <person name="Hacquard S."/>
            <person name="Kracher B."/>
            <person name="Hiruma K."/>
            <person name="Weinman A."/>
            <person name="Muench P."/>
            <person name="Garrido Oter R."/>
            <person name="Ver Loren van Themaat E."/>
            <person name="Dallerey J.-F."/>
            <person name="Damm U."/>
            <person name="Henrissat B."/>
            <person name="Lespinet O."/>
            <person name="Thon M."/>
            <person name="Kemen E."/>
            <person name="McHardy A.C."/>
            <person name="Schulze-Lefert P."/>
            <person name="O'Connell R.J."/>
        </authorList>
    </citation>
    <scope>NUCLEOTIDE SEQUENCE [LARGE SCALE GENOMIC DNA]</scope>
    <source>
        <strain evidence="2 3">MAFF 238704</strain>
    </source>
</reference>
<evidence type="ECO:0000256" key="1">
    <source>
        <dbReference type="SAM" id="Phobius"/>
    </source>
</evidence>
<comment type="caution">
    <text evidence="2">The sequence shown here is derived from an EMBL/GenBank/DDBJ whole genome shotgun (WGS) entry which is preliminary data.</text>
</comment>
<keyword evidence="3" id="KW-1185">Reference proteome</keyword>
<organism evidence="2 3">
    <name type="scientific">Colletotrichum incanum</name>
    <name type="common">Soybean anthracnose fungus</name>
    <dbReference type="NCBI Taxonomy" id="1573173"/>
    <lineage>
        <taxon>Eukaryota</taxon>
        <taxon>Fungi</taxon>
        <taxon>Dikarya</taxon>
        <taxon>Ascomycota</taxon>
        <taxon>Pezizomycotina</taxon>
        <taxon>Sordariomycetes</taxon>
        <taxon>Hypocreomycetidae</taxon>
        <taxon>Glomerellales</taxon>
        <taxon>Glomerellaceae</taxon>
        <taxon>Colletotrichum</taxon>
        <taxon>Colletotrichum spaethianum species complex</taxon>
    </lineage>
</organism>
<accession>A0A166WFR5</accession>
<feature type="transmembrane region" description="Helical" evidence="1">
    <location>
        <begin position="93"/>
        <end position="114"/>
    </location>
</feature>
<gene>
    <name evidence="2" type="ORF">CI238_04833</name>
</gene>
<dbReference type="AlphaFoldDB" id="A0A166WFR5"/>
<feature type="non-terminal residue" evidence="2">
    <location>
        <position position="213"/>
    </location>
</feature>
<dbReference type="Proteomes" id="UP000076584">
    <property type="component" value="Unassembled WGS sequence"/>
</dbReference>
<name>A0A166WFR5_COLIC</name>
<dbReference type="EMBL" id="LFIW01002300">
    <property type="protein sequence ID" value="KZL75624.1"/>
    <property type="molecule type" value="Genomic_DNA"/>
</dbReference>
<evidence type="ECO:0000313" key="3">
    <source>
        <dbReference type="Proteomes" id="UP000076584"/>
    </source>
</evidence>
<keyword evidence="1" id="KW-1133">Transmembrane helix</keyword>
<keyword evidence="1" id="KW-0812">Transmembrane</keyword>
<proteinExistence type="predicted"/>
<sequence length="213" mass="23241">MSVFSATYSERGGNRCFCYGLIWEISNGWWRAKTCVAIVLRQISKAWKRGPGNTLLGKVELVMILGAVCWRASALLPVGLSDADGNTRAVFGFLVPLLLLFSLFEDGLLLLLLGGPSFKGLASRNTGKRWVVDSPCLDTFREHLGRVVCFLGSGMTRYMALVVSGLVYGDTFWGCTGNAQDVKGVQGGRTKVVRSCGAKPARRNAIYDMFISK</sequence>
<keyword evidence="1" id="KW-0472">Membrane</keyword>